<sequence>MDEQRIEAVTDPIYSCIILHTISLLVLDLVNLESFDLISLESFVSTLLGLLFDSFNLQKFRTDTVSQSLSLHCSQKETILLPVTSEEDSILCSWVIHVTRTPEKGKEREREMRMKDA</sequence>
<name>A0A0N0BL00_9HYME</name>
<accession>A0A0N0BL00</accession>
<gene>
    <name evidence="1" type="ORF">WN51_12306</name>
</gene>
<evidence type="ECO:0000313" key="1">
    <source>
        <dbReference type="EMBL" id="KOX81318.1"/>
    </source>
</evidence>
<keyword evidence="2" id="KW-1185">Reference proteome</keyword>
<dbReference type="EMBL" id="KQ435688">
    <property type="protein sequence ID" value="KOX81318.1"/>
    <property type="molecule type" value="Genomic_DNA"/>
</dbReference>
<proteinExistence type="predicted"/>
<protein>
    <submittedName>
        <fullName evidence="1">Uncharacterized protein</fullName>
    </submittedName>
</protein>
<dbReference type="AlphaFoldDB" id="A0A0N0BL00"/>
<evidence type="ECO:0000313" key="2">
    <source>
        <dbReference type="Proteomes" id="UP000053105"/>
    </source>
</evidence>
<organism evidence="1 2">
    <name type="scientific">Melipona quadrifasciata</name>
    <dbReference type="NCBI Taxonomy" id="166423"/>
    <lineage>
        <taxon>Eukaryota</taxon>
        <taxon>Metazoa</taxon>
        <taxon>Ecdysozoa</taxon>
        <taxon>Arthropoda</taxon>
        <taxon>Hexapoda</taxon>
        <taxon>Insecta</taxon>
        <taxon>Pterygota</taxon>
        <taxon>Neoptera</taxon>
        <taxon>Endopterygota</taxon>
        <taxon>Hymenoptera</taxon>
        <taxon>Apocrita</taxon>
        <taxon>Aculeata</taxon>
        <taxon>Apoidea</taxon>
        <taxon>Anthophila</taxon>
        <taxon>Apidae</taxon>
        <taxon>Melipona</taxon>
    </lineage>
</organism>
<reference evidence="1 2" key="1">
    <citation type="submission" date="2015-07" db="EMBL/GenBank/DDBJ databases">
        <title>The genome of Melipona quadrifasciata.</title>
        <authorList>
            <person name="Pan H."/>
            <person name="Kapheim K."/>
        </authorList>
    </citation>
    <scope>NUCLEOTIDE SEQUENCE [LARGE SCALE GENOMIC DNA]</scope>
    <source>
        <strain evidence="1">0111107301</strain>
        <tissue evidence="1">Whole body</tissue>
    </source>
</reference>
<dbReference type="Proteomes" id="UP000053105">
    <property type="component" value="Unassembled WGS sequence"/>
</dbReference>